<comment type="caution">
    <text evidence="1">The sequence shown here is derived from an EMBL/GenBank/DDBJ whole genome shotgun (WGS) entry which is preliminary data.</text>
</comment>
<feature type="non-terminal residue" evidence="1">
    <location>
        <position position="63"/>
    </location>
</feature>
<protein>
    <submittedName>
        <fullName evidence="1">Uncharacterized protein</fullName>
    </submittedName>
</protein>
<evidence type="ECO:0000313" key="1">
    <source>
        <dbReference type="EMBL" id="KAL0580497.1"/>
    </source>
</evidence>
<keyword evidence="2" id="KW-1185">Reference proteome</keyword>
<gene>
    <name evidence="1" type="ORF">V5O48_001484</name>
</gene>
<dbReference type="Proteomes" id="UP001465976">
    <property type="component" value="Unassembled WGS sequence"/>
</dbReference>
<dbReference type="EMBL" id="JBAHYK010000029">
    <property type="protein sequence ID" value="KAL0580497.1"/>
    <property type="molecule type" value="Genomic_DNA"/>
</dbReference>
<accession>A0ABR3FZE0</accession>
<sequence>MAADSLNGSALLDLLLNRVVLSEMIDEYLPAHLQTFTSNLLAVALEAISGGPSTNQAPEASES</sequence>
<proteinExistence type="predicted"/>
<evidence type="ECO:0000313" key="2">
    <source>
        <dbReference type="Proteomes" id="UP001465976"/>
    </source>
</evidence>
<organism evidence="1 2">
    <name type="scientific">Marasmius crinis-equi</name>
    <dbReference type="NCBI Taxonomy" id="585013"/>
    <lineage>
        <taxon>Eukaryota</taxon>
        <taxon>Fungi</taxon>
        <taxon>Dikarya</taxon>
        <taxon>Basidiomycota</taxon>
        <taxon>Agaricomycotina</taxon>
        <taxon>Agaricomycetes</taxon>
        <taxon>Agaricomycetidae</taxon>
        <taxon>Agaricales</taxon>
        <taxon>Marasmiineae</taxon>
        <taxon>Marasmiaceae</taxon>
        <taxon>Marasmius</taxon>
    </lineage>
</organism>
<name>A0ABR3FZE0_9AGAR</name>
<reference evidence="1 2" key="1">
    <citation type="submission" date="2024-02" db="EMBL/GenBank/DDBJ databases">
        <title>A draft genome for the cacao thread blight pathogen Marasmius crinis-equi.</title>
        <authorList>
            <person name="Cohen S.P."/>
            <person name="Baruah I.K."/>
            <person name="Amoako-Attah I."/>
            <person name="Bukari Y."/>
            <person name="Meinhardt L.W."/>
            <person name="Bailey B.A."/>
        </authorList>
    </citation>
    <scope>NUCLEOTIDE SEQUENCE [LARGE SCALE GENOMIC DNA]</scope>
    <source>
        <strain evidence="1 2">GH-76</strain>
    </source>
</reference>